<sequence>MASKYIIKHRNLLKLIRPSRICLASQNRLIHTSQCTYNEDTPTPESSTPVQNKQFALSFDEYQTLKKSLRNKQRVAGVPFAFAAITGSSMTMAYMYPDMFDATPESVQLVMGLDPVMFTGLTGCVSGLAGYVLGVNLFKFFWGVLNKESAQNLHARDTDFLNRLEKYRFQEDSKFEDDYYGESIKTLSDYRQWVRTHQQKKTTSEKFKKQADEKLA</sequence>
<comment type="subcellular location">
    <subcellularLocation>
        <location evidence="1">Mitochondrion inner membrane</location>
        <topology evidence="1">Multi-pass membrane protein</topology>
    </subcellularLocation>
</comment>
<name>A0A7M5WWG1_9CNID</name>
<keyword evidence="8" id="KW-0809">Transit peptide</keyword>
<evidence type="ECO:0000256" key="8">
    <source>
        <dbReference type="ARBA" id="ARBA00022946"/>
    </source>
</evidence>
<keyword evidence="7" id="KW-0653">Protein transport</keyword>
<evidence type="ECO:0000256" key="5">
    <source>
        <dbReference type="ARBA" id="ARBA00022692"/>
    </source>
</evidence>
<accession>A0A7M5WWG1</accession>
<dbReference type="GO" id="GO:0001405">
    <property type="term" value="C:PAM complex, Tim23 associated import motor"/>
    <property type="evidence" value="ECO:0007669"/>
    <property type="project" value="InterPro"/>
</dbReference>
<dbReference type="GeneID" id="136820050"/>
<keyword evidence="16" id="KW-1185">Reference proteome</keyword>
<dbReference type="Pfam" id="PF08566">
    <property type="entry name" value="Pam17"/>
    <property type="match status" value="1"/>
</dbReference>
<dbReference type="Proteomes" id="UP000594262">
    <property type="component" value="Unplaced"/>
</dbReference>
<feature type="transmembrane region" description="Helical" evidence="14">
    <location>
        <begin position="75"/>
        <end position="96"/>
    </location>
</feature>
<keyword evidence="12 14" id="KW-0472">Membrane</keyword>
<evidence type="ECO:0000256" key="11">
    <source>
        <dbReference type="ARBA" id="ARBA00023128"/>
    </source>
</evidence>
<keyword evidence="11" id="KW-0496">Mitochondrion</keyword>
<keyword evidence="10" id="KW-0811">Translocation</keyword>
<dbReference type="OrthoDB" id="5970083at2759"/>
<proteinExistence type="inferred from homology"/>
<evidence type="ECO:0000256" key="12">
    <source>
        <dbReference type="ARBA" id="ARBA00023136"/>
    </source>
</evidence>
<protein>
    <recommendedName>
        <fullName evidence="3">Presequence translocated-associated motor subunit PAM17, mitochondrial</fullName>
    </recommendedName>
</protein>
<feature type="transmembrane region" description="Helical" evidence="14">
    <location>
        <begin position="116"/>
        <end position="138"/>
    </location>
</feature>
<evidence type="ECO:0000256" key="7">
    <source>
        <dbReference type="ARBA" id="ARBA00022927"/>
    </source>
</evidence>
<evidence type="ECO:0000256" key="13">
    <source>
        <dbReference type="SAM" id="MobiDB-lite"/>
    </source>
</evidence>
<keyword evidence="5 14" id="KW-0812">Transmembrane</keyword>
<evidence type="ECO:0000256" key="3">
    <source>
        <dbReference type="ARBA" id="ARBA00017907"/>
    </source>
</evidence>
<dbReference type="AlphaFoldDB" id="A0A7M5WWG1"/>
<evidence type="ECO:0000313" key="15">
    <source>
        <dbReference type="EnsemblMetazoa" id="CLYHEMP013888.1"/>
    </source>
</evidence>
<keyword evidence="9 14" id="KW-1133">Transmembrane helix</keyword>
<dbReference type="EnsemblMetazoa" id="CLYHEMT013888.1">
    <property type="protein sequence ID" value="CLYHEMP013888.1"/>
    <property type="gene ID" value="CLYHEMG013888"/>
</dbReference>
<evidence type="ECO:0000256" key="1">
    <source>
        <dbReference type="ARBA" id="ARBA00004448"/>
    </source>
</evidence>
<evidence type="ECO:0000256" key="2">
    <source>
        <dbReference type="ARBA" id="ARBA00006837"/>
    </source>
</evidence>
<evidence type="ECO:0000256" key="14">
    <source>
        <dbReference type="SAM" id="Phobius"/>
    </source>
</evidence>
<keyword evidence="6" id="KW-0999">Mitochondrion inner membrane</keyword>
<feature type="region of interest" description="Disordered" evidence="13">
    <location>
        <begin position="197"/>
        <end position="216"/>
    </location>
</feature>
<evidence type="ECO:0000256" key="10">
    <source>
        <dbReference type="ARBA" id="ARBA00023010"/>
    </source>
</evidence>
<keyword evidence="4" id="KW-0813">Transport</keyword>
<evidence type="ECO:0000256" key="9">
    <source>
        <dbReference type="ARBA" id="ARBA00022989"/>
    </source>
</evidence>
<dbReference type="PANTHER" id="PTHR28021">
    <property type="entry name" value="PRESEQUENCE TRANSLOCATED-ASSOCIATED MOTOR SUBUNIT PAM17, MITOCHONDRIAL"/>
    <property type="match status" value="1"/>
</dbReference>
<dbReference type="InterPro" id="IPR013875">
    <property type="entry name" value="Pam17"/>
</dbReference>
<evidence type="ECO:0000313" key="16">
    <source>
        <dbReference type="Proteomes" id="UP000594262"/>
    </source>
</evidence>
<reference evidence="15" key="1">
    <citation type="submission" date="2021-01" db="UniProtKB">
        <authorList>
            <consortium name="EnsemblMetazoa"/>
        </authorList>
    </citation>
    <scope>IDENTIFICATION</scope>
</reference>
<organism evidence="15 16">
    <name type="scientific">Clytia hemisphaerica</name>
    <dbReference type="NCBI Taxonomy" id="252671"/>
    <lineage>
        <taxon>Eukaryota</taxon>
        <taxon>Metazoa</taxon>
        <taxon>Cnidaria</taxon>
        <taxon>Hydrozoa</taxon>
        <taxon>Hydroidolina</taxon>
        <taxon>Leptothecata</taxon>
        <taxon>Obeliida</taxon>
        <taxon>Clytiidae</taxon>
        <taxon>Clytia</taxon>
    </lineage>
</organism>
<dbReference type="PANTHER" id="PTHR28021:SF1">
    <property type="entry name" value="PRESEQUENCE TRANSLOCATED-ASSOCIATED MOTOR SUBUNIT PAM17, MITOCHONDRIAL"/>
    <property type="match status" value="1"/>
</dbReference>
<feature type="compositionally biased region" description="Basic and acidic residues" evidence="13">
    <location>
        <begin position="202"/>
        <end position="216"/>
    </location>
</feature>
<comment type="similarity">
    <text evidence="2">Belongs to the PAM17 family.</text>
</comment>
<dbReference type="GO" id="GO:0030150">
    <property type="term" value="P:protein import into mitochondrial matrix"/>
    <property type="evidence" value="ECO:0007669"/>
    <property type="project" value="TreeGrafter"/>
</dbReference>
<evidence type="ECO:0000256" key="4">
    <source>
        <dbReference type="ARBA" id="ARBA00022448"/>
    </source>
</evidence>
<evidence type="ECO:0000256" key="6">
    <source>
        <dbReference type="ARBA" id="ARBA00022792"/>
    </source>
</evidence>
<dbReference type="RefSeq" id="XP_066932385.1">
    <property type="nucleotide sequence ID" value="XM_067076284.1"/>
</dbReference>